<keyword evidence="2 3" id="KW-0802">TPR repeat</keyword>
<dbReference type="PROSITE" id="PS50293">
    <property type="entry name" value="TPR_REGION"/>
    <property type="match status" value="1"/>
</dbReference>
<dbReference type="Proteomes" id="UP001199355">
    <property type="component" value="Unassembled WGS sequence"/>
</dbReference>
<accession>A0AAE3ATK3</accession>
<dbReference type="Pfam" id="PF13424">
    <property type="entry name" value="TPR_12"/>
    <property type="match status" value="2"/>
</dbReference>
<dbReference type="Gene3D" id="1.25.40.10">
    <property type="entry name" value="Tetratricopeptide repeat domain"/>
    <property type="match status" value="2"/>
</dbReference>
<feature type="repeat" description="TPR" evidence="3">
    <location>
        <begin position="86"/>
        <end position="119"/>
    </location>
</feature>
<comment type="caution">
    <text evidence="5">The sequence shown here is derived from an EMBL/GenBank/DDBJ whole genome shotgun (WGS) entry which is preliminary data.</text>
</comment>
<sequence length="285" mass="32286">MMTIDQILTKLDHYYKEDQLTEVEPFLLSCLEDAKKEQEYGIYISVGNELLGFYRSIGQFEAAFAVGEDVLLLMEELQLDHTVHFATTLFNVATAYRTAGKYEEALANYRRALEIYQKELPKDDYRLAELYSSISILLEKLNENENAALFLGKAIQIMEKQPGTRVEVATSRTSLALIELKMNKLEAAEKHLELAISAFKEDGGKTDTHYSAALAGLGEVCYRQGSLERSLENYEHALFEVEKHFGRKEGYGLLCGNCAAICRELGQSAKAEEYEVQRKKYCPEA</sequence>
<reference evidence="5 6" key="1">
    <citation type="submission" date="2021-10" db="EMBL/GenBank/DDBJ databases">
        <title>Anaerobic single-cell dispensing facilitates the cultivation of human gut bacteria.</title>
        <authorList>
            <person name="Afrizal A."/>
        </authorList>
    </citation>
    <scope>NUCLEOTIDE SEQUENCE [LARGE SCALE GENOMIC DNA]</scope>
    <source>
        <strain evidence="5 6">CLA-AA-H244</strain>
    </source>
</reference>
<evidence type="ECO:0000256" key="4">
    <source>
        <dbReference type="SAM" id="Coils"/>
    </source>
</evidence>
<dbReference type="EMBL" id="JAJEQF010000016">
    <property type="protein sequence ID" value="MCC2167623.1"/>
    <property type="molecule type" value="Genomic_DNA"/>
</dbReference>
<evidence type="ECO:0000256" key="1">
    <source>
        <dbReference type="ARBA" id="ARBA00022737"/>
    </source>
</evidence>
<dbReference type="AlphaFoldDB" id="A0AAE3ATK3"/>
<keyword evidence="4" id="KW-0175">Coiled coil</keyword>
<protein>
    <submittedName>
        <fullName evidence="5">Tetratricopeptide repeat protein</fullName>
    </submittedName>
</protein>
<name>A0AAE3ATK3_9FIRM</name>
<gene>
    <name evidence="5" type="ORF">LKD45_07945</name>
</gene>
<dbReference type="PANTHER" id="PTHR45641">
    <property type="entry name" value="TETRATRICOPEPTIDE REPEAT PROTEIN (AFU_ORTHOLOGUE AFUA_6G03870)"/>
    <property type="match status" value="1"/>
</dbReference>
<evidence type="ECO:0000256" key="2">
    <source>
        <dbReference type="ARBA" id="ARBA00022803"/>
    </source>
</evidence>
<keyword evidence="1" id="KW-0677">Repeat</keyword>
<evidence type="ECO:0000256" key="3">
    <source>
        <dbReference type="PROSITE-ProRule" id="PRU00339"/>
    </source>
</evidence>
<evidence type="ECO:0000313" key="6">
    <source>
        <dbReference type="Proteomes" id="UP001199355"/>
    </source>
</evidence>
<dbReference type="InterPro" id="IPR019734">
    <property type="entry name" value="TPR_rpt"/>
</dbReference>
<organism evidence="5 6">
    <name type="scientific">Gallintestinimicrobium propionicum</name>
    <dbReference type="NCBI Taxonomy" id="2981770"/>
    <lineage>
        <taxon>Bacteria</taxon>
        <taxon>Bacillati</taxon>
        <taxon>Bacillota</taxon>
        <taxon>Clostridia</taxon>
        <taxon>Lachnospirales</taxon>
        <taxon>Lachnospiraceae</taxon>
        <taxon>Gallintestinimicrobium</taxon>
    </lineage>
</organism>
<dbReference type="PROSITE" id="PS50005">
    <property type="entry name" value="TPR"/>
    <property type="match status" value="1"/>
</dbReference>
<feature type="coiled-coil region" evidence="4">
    <location>
        <begin position="175"/>
        <end position="202"/>
    </location>
</feature>
<dbReference type="InterPro" id="IPR011990">
    <property type="entry name" value="TPR-like_helical_dom_sf"/>
</dbReference>
<dbReference type="SUPFAM" id="SSF48452">
    <property type="entry name" value="TPR-like"/>
    <property type="match status" value="1"/>
</dbReference>
<dbReference type="SMART" id="SM00028">
    <property type="entry name" value="TPR"/>
    <property type="match status" value="4"/>
</dbReference>
<evidence type="ECO:0000313" key="5">
    <source>
        <dbReference type="EMBL" id="MCC2167623.1"/>
    </source>
</evidence>
<dbReference type="RefSeq" id="WP_308728203.1">
    <property type="nucleotide sequence ID" value="NZ_JAJEQF010000016.1"/>
</dbReference>
<dbReference type="PANTHER" id="PTHR45641:SF19">
    <property type="entry name" value="NEPHROCYSTIN-3"/>
    <property type="match status" value="1"/>
</dbReference>
<proteinExistence type="predicted"/>
<keyword evidence="6" id="KW-1185">Reference proteome</keyword>